<dbReference type="AlphaFoldDB" id="A0A3R9NYW3"/>
<name>A0A3R9NYW3_9BACT</name>
<dbReference type="RefSeq" id="WP_125486400.1">
    <property type="nucleotide sequence ID" value="NZ_RSDW01000001.1"/>
</dbReference>
<dbReference type="InterPro" id="IPR011747">
    <property type="entry name" value="CHP02241"/>
</dbReference>
<dbReference type="Proteomes" id="UP000269669">
    <property type="component" value="Unassembled WGS sequence"/>
</dbReference>
<accession>A0A3R9NYW3</accession>
<dbReference type="PANTHER" id="PTHR38009">
    <property type="entry name" value="CONSERVED HYPOTHETICAL PHAGE TAIL PROTEIN"/>
    <property type="match status" value="1"/>
</dbReference>
<sequence length="158" mass="16904">MASNAISARPFTTFNFVVLIDVDGVANGSTQVCAASFSECDGLEMTLEPKTIRAGGRNWGPVHLAGGVSYGQLALKRGMTTNLDLWKWFEKMVQNGQTGYRTSATVVIRASDQSDLAVFQLTGCLPVKLKAPALNAKDGLVAIEEMQIAYESLSLQGS</sequence>
<keyword evidence="2" id="KW-1185">Reference proteome</keyword>
<dbReference type="GO" id="GO:0005198">
    <property type="term" value="F:structural molecule activity"/>
    <property type="evidence" value="ECO:0007669"/>
    <property type="project" value="InterPro"/>
</dbReference>
<dbReference type="InterPro" id="IPR010667">
    <property type="entry name" value="Phage_T4_Gp19"/>
</dbReference>
<comment type="caution">
    <text evidence="1">The sequence shown here is derived from an EMBL/GenBank/DDBJ whole genome shotgun (WGS) entry which is preliminary data.</text>
</comment>
<dbReference type="NCBIfam" id="TIGR02241">
    <property type="entry name" value="conserved hypothetical phage tail region protein"/>
    <property type="match status" value="1"/>
</dbReference>
<proteinExistence type="predicted"/>
<organism evidence="1 2">
    <name type="scientific">Edaphobacter aggregans</name>
    <dbReference type="NCBI Taxonomy" id="570835"/>
    <lineage>
        <taxon>Bacteria</taxon>
        <taxon>Pseudomonadati</taxon>
        <taxon>Acidobacteriota</taxon>
        <taxon>Terriglobia</taxon>
        <taxon>Terriglobales</taxon>
        <taxon>Acidobacteriaceae</taxon>
        <taxon>Edaphobacter</taxon>
    </lineage>
</organism>
<dbReference type="OrthoDB" id="73314at2"/>
<gene>
    <name evidence="1" type="ORF">EDE15_3535</name>
</gene>
<dbReference type="PANTHER" id="PTHR38009:SF1">
    <property type="entry name" value="CONSERVED HYPOTHETICAL PHAGE TAIL PROTEIN"/>
    <property type="match status" value="1"/>
</dbReference>
<evidence type="ECO:0000313" key="1">
    <source>
        <dbReference type="EMBL" id="RSL17982.1"/>
    </source>
</evidence>
<evidence type="ECO:0000313" key="2">
    <source>
        <dbReference type="Proteomes" id="UP000269669"/>
    </source>
</evidence>
<dbReference type="EMBL" id="RSDW01000001">
    <property type="protein sequence ID" value="RSL17982.1"/>
    <property type="molecule type" value="Genomic_DNA"/>
</dbReference>
<protein>
    <submittedName>
        <fullName evidence="1">Phage tail-like protein</fullName>
    </submittedName>
</protein>
<dbReference type="Pfam" id="PF06841">
    <property type="entry name" value="Phage_T4_gp19"/>
    <property type="match status" value="1"/>
</dbReference>
<reference evidence="1 2" key="1">
    <citation type="submission" date="2018-12" db="EMBL/GenBank/DDBJ databases">
        <title>Sequencing of bacterial isolates from soil warming experiment in Harvard Forest, Massachusetts, USA.</title>
        <authorList>
            <person name="Deangelis K."/>
        </authorList>
    </citation>
    <scope>NUCLEOTIDE SEQUENCE [LARGE SCALE GENOMIC DNA]</scope>
    <source>
        <strain evidence="1 2">EB153</strain>
    </source>
</reference>